<keyword evidence="3" id="KW-1185">Reference proteome</keyword>
<name>A0A811MHG5_9POAL</name>
<organism evidence="2 3">
    <name type="scientific">Miscanthus lutarioriparius</name>
    <dbReference type="NCBI Taxonomy" id="422564"/>
    <lineage>
        <taxon>Eukaryota</taxon>
        <taxon>Viridiplantae</taxon>
        <taxon>Streptophyta</taxon>
        <taxon>Embryophyta</taxon>
        <taxon>Tracheophyta</taxon>
        <taxon>Spermatophyta</taxon>
        <taxon>Magnoliopsida</taxon>
        <taxon>Liliopsida</taxon>
        <taxon>Poales</taxon>
        <taxon>Poaceae</taxon>
        <taxon>PACMAD clade</taxon>
        <taxon>Panicoideae</taxon>
        <taxon>Andropogonodae</taxon>
        <taxon>Andropogoneae</taxon>
        <taxon>Saccharinae</taxon>
        <taxon>Miscanthus</taxon>
    </lineage>
</organism>
<accession>A0A811MHG5</accession>
<feature type="region of interest" description="Disordered" evidence="1">
    <location>
        <begin position="83"/>
        <end position="141"/>
    </location>
</feature>
<feature type="compositionally biased region" description="Basic and acidic residues" evidence="1">
    <location>
        <begin position="83"/>
        <end position="109"/>
    </location>
</feature>
<gene>
    <name evidence="2" type="ORF">NCGR_LOCUS2773</name>
</gene>
<dbReference type="EMBL" id="CAJGYO010000001">
    <property type="protein sequence ID" value="CAD6204807.1"/>
    <property type="molecule type" value="Genomic_DNA"/>
</dbReference>
<dbReference type="AlphaFoldDB" id="A0A811MHG5"/>
<comment type="caution">
    <text evidence="2">The sequence shown here is derived from an EMBL/GenBank/DDBJ whole genome shotgun (WGS) entry which is preliminary data.</text>
</comment>
<sequence>MPATPVTVARKSQNHRGRLSTLKTTECQGKSKFFLEHQAIMEEENKVYDTSAHSWRFTEPAPLLIGKWRFPKPVLDEKAKEEKARLSREEKQLLHEKLQRRQRVEAELQRRKKQFPPGKAPSDKQLRKEVITHQRGSSGEG</sequence>
<feature type="compositionally biased region" description="Basic and acidic residues" evidence="1">
    <location>
        <begin position="121"/>
        <end position="132"/>
    </location>
</feature>
<dbReference type="OrthoDB" id="10576237at2759"/>
<evidence type="ECO:0000313" key="3">
    <source>
        <dbReference type="Proteomes" id="UP000604825"/>
    </source>
</evidence>
<evidence type="ECO:0000256" key="1">
    <source>
        <dbReference type="SAM" id="MobiDB-lite"/>
    </source>
</evidence>
<reference evidence="2" key="1">
    <citation type="submission" date="2020-10" db="EMBL/GenBank/DDBJ databases">
        <authorList>
            <person name="Han B."/>
            <person name="Lu T."/>
            <person name="Zhao Q."/>
            <person name="Huang X."/>
            <person name="Zhao Y."/>
        </authorList>
    </citation>
    <scope>NUCLEOTIDE SEQUENCE</scope>
</reference>
<proteinExistence type="predicted"/>
<dbReference type="Proteomes" id="UP000604825">
    <property type="component" value="Unassembled WGS sequence"/>
</dbReference>
<evidence type="ECO:0000313" key="2">
    <source>
        <dbReference type="EMBL" id="CAD6204807.1"/>
    </source>
</evidence>
<protein>
    <submittedName>
        <fullName evidence="2">Uncharacterized protein</fullName>
    </submittedName>
</protein>